<dbReference type="RefSeq" id="WP_178046729.1">
    <property type="nucleotide sequence ID" value="NZ_JAJEPR010000004.1"/>
</dbReference>
<sequence length="63" mass="7051">MCLATVYKKQEEPDSILLQYVSKILVDGNHITLIDVMGEERQLDGTIKMVDLANSKVIINCAE</sequence>
<reference evidence="1 2" key="1">
    <citation type="submission" date="2021-10" db="EMBL/GenBank/DDBJ databases">
        <title>Anaerobic single-cell dispensing facilitates the cultivation of human gut bacteria.</title>
        <authorList>
            <person name="Afrizal A."/>
        </authorList>
    </citation>
    <scope>NUCLEOTIDE SEQUENCE [LARGE SCALE GENOMIC DNA]</scope>
    <source>
        <strain evidence="1 2">CLA-AA-H277</strain>
    </source>
</reference>
<dbReference type="Proteomes" id="UP001197875">
    <property type="component" value="Unassembled WGS sequence"/>
</dbReference>
<keyword evidence="2" id="KW-1185">Reference proteome</keyword>
<proteinExistence type="predicted"/>
<dbReference type="AlphaFoldDB" id="A0AAE3DQZ5"/>
<dbReference type="Pfam" id="PF10133">
    <property type="entry name" value="CooT"/>
    <property type="match status" value="1"/>
</dbReference>
<organism evidence="1 2">
    <name type="scientific">Fusicatenibacter faecihominis</name>
    <dbReference type="NCBI Taxonomy" id="2881276"/>
    <lineage>
        <taxon>Bacteria</taxon>
        <taxon>Bacillati</taxon>
        <taxon>Bacillota</taxon>
        <taxon>Clostridia</taxon>
        <taxon>Lachnospirales</taxon>
        <taxon>Lachnospiraceae</taxon>
        <taxon>Fusicatenibacter</taxon>
    </lineage>
</organism>
<protein>
    <submittedName>
        <fullName evidence="1">CooT family nickel-binding protein</fullName>
    </submittedName>
</protein>
<accession>A0AAE3DQZ5</accession>
<evidence type="ECO:0000313" key="2">
    <source>
        <dbReference type="Proteomes" id="UP001197875"/>
    </source>
</evidence>
<dbReference type="EMBL" id="JAJEPR010000004">
    <property type="protein sequence ID" value="MCC2188883.1"/>
    <property type="molecule type" value="Genomic_DNA"/>
</dbReference>
<dbReference type="InterPro" id="IPR019300">
    <property type="entry name" value="CooT"/>
</dbReference>
<evidence type="ECO:0000313" key="1">
    <source>
        <dbReference type="EMBL" id="MCC2188883.1"/>
    </source>
</evidence>
<name>A0AAE3DQZ5_9FIRM</name>
<comment type="caution">
    <text evidence="1">The sequence shown here is derived from an EMBL/GenBank/DDBJ whole genome shotgun (WGS) entry which is preliminary data.</text>
</comment>
<gene>
    <name evidence="1" type="ORF">LKD71_03430</name>
</gene>